<accession>A0A7J9ABC7</accession>
<dbReference type="SUPFAM" id="SSF53098">
    <property type="entry name" value="Ribonuclease H-like"/>
    <property type="match status" value="1"/>
</dbReference>
<dbReference type="InterPro" id="IPR012337">
    <property type="entry name" value="RNaseH-like_sf"/>
</dbReference>
<dbReference type="PANTHER" id="PTHR33033">
    <property type="entry name" value="POLYNUCLEOTIDYL TRANSFERASE, RIBONUCLEASE H-LIKE SUPERFAMILY PROTEIN-RELATED"/>
    <property type="match status" value="1"/>
</dbReference>
<name>A0A7J9ABC7_9ROSI</name>
<sequence>MVGTPNTSPVQLEELIKLASVKLTGAYGGVLRDDNRRVKILFSGPLGMLETIDAELEAIKVALELGSLADWKDDVRVLLESDSQTTFCYIPREMNCWADALAKACVDRTSMFKVCW</sequence>
<keyword evidence="2" id="KW-1185">Reference proteome</keyword>
<dbReference type="Proteomes" id="UP000593574">
    <property type="component" value="Unassembled WGS sequence"/>
</dbReference>
<evidence type="ECO:0008006" key="3">
    <source>
        <dbReference type="Google" id="ProtNLM"/>
    </source>
</evidence>
<comment type="caution">
    <text evidence="1">The sequence shown here is derived from an EMBL/GenBank/DDBJ whole genome shotgun (WGS) entry which is preliminary data.</text>
</comment>
<evidence type="ECO:0000313" key="2">
    <source>
        <dbReference type="Proteomes" id="UP000593574"/>
    </source>
</evidence>
<organism evidence="1 2">
    <name type="scientific">Gossypium laxum</name>
    <dbReference type="NCBI Taxonomy" id="34288"/>
    <lineage>
        <taxon>Eukaryota</taxon>
        <taxon>Viridiplantae</taxon>
        <taxon>Streptophyta</taxon>
        <taxon>Embryophyta</taxon>
        <taxon>Tracheophyta</taxon>
        <taxon>Spermatophyta</taxon>
        <taxon>Magnoliopsida</taxon>
        <taxon>eudicotyledons</taxon>
        <taxon>Gunneridae</taxon>
        <taxon>Pentapetalae</taxon>
        <taxon>rosids</taxon>
        <taxon>malvids</taxon>
        <taxon>Malvales</taxon>
        <taxon>Malvaceae</taxon>
        <taxon>Malvoideae</taxon>
        <taxon>Gossypium</taxon>
    </lineage>
</organism>
<protein>
    <recommendedName>
        <fullName evidence="3">RNase H type-1 domain-containing protein</fullName>
    </recommendedName>
</protein>
<reference evidence="1 2" key="1">
    <citation type="journal article" date="2019" name="Genome Biol. Evol.">
        <title>Insights into the evolution of the New World diploid cottons (Gossypium, subgenus Houzingenia) based on genome sequencing.</title>
        <authorList>
            <person name="Grover C.E."/>
            <person name="Arick M.A. 2nd"/>
            <person name="Thrash A."/>
            <person name="Conover J.L."/>
            <person name="Sanders W.S."/>
            <person name="Peterson D.G."/>
            <person name="Frelichowski J.E."/>
            <person name="Scheffler J.A."/>
            <person name="Scheffler B.E."/>
            <person name="Wendel J.F."/>
        </authorList>
    </citation>
    <scope>NUCLEOTIDE SEQUENCE [LARGE SCALE GENOMIC DNA]</scope>
    <source>
        <strain evidence="1">4</strain>
        <tissue evidence="1">Leaf</tissue>
    </source>
</reference>
<gene>
    <name evidence="1" type="ORF">Golax_008416</name>
</gene>
<dbReference type="EMBL" id="JABEZV010000009">
    <property type="protein sequence ID" value="MBA0720814.1"/>
    <property type="molecule type" value="Genomic_DNA"/>
</dbReference>
<dbReference type="PANTHER" id="PTHR33033:SF69">
    <property type="entry name" value="POLYNUCLEOTIDYL TRANSFERASE, RIBONUCLEASE H FOLD"/>
    <property type="match status" value="1"/>
</dbReference>
<evidence type="ECO:0000313" key="1">
    <source>
        <dbReference type="EMBL" id="MBA0720814.1"/>
    </source>
</evidence>
<dbReference type="AlphaFoldDB" id="A0A7J9ABC7"/>
<proteinExistence type="predicted"/>